<dbReference type="Gene3D" id="1.25.40.10">
    <property type="entry name" value="Tetratricopeptide repeat domain"/>
    <property type="match status" value="1"/>
</dbReference>
<evidence type="ECO:0000313" key="6">
    <source>
        <dbReference type="Proteomes" id="UP000011724"/>
    </source>
</evidence>
<protein>
    <submittedName>
        <fullName evidence="5">TPR repeat-containing protein</fullName>
    </submittedName>
</protein>
<keyword evidence="1" id="KW-0677">Repeat</keyword>
<sequence length="200" mass="22511">MIANSAELGRKVVLLTVFVAVAAMFVTSFNYRMNHPNLFVQVQAAHTADDGHDHGDQPVPPPGMGGSMSQVKEFMDRVEKNPDDVDALVNLGKAFLMMRAWDRAIDPLEKAQSLQPENTEVLKALGIAHFNKEDFTKASAAYDAILRITPEDSLALFNQGVIFKYYFEKPGEARKYFEKILATEKNDEQMRKMAEQELEK</sequence>
<dbReference type="PROSITE" id="PS50005">
    <property type="entry name" value="TPR"/>
    <property type="match status" value="2"/>
</dbReference>
<evidence type="ECO:0000256" key="3">
    <source>
        <dbReference type="PROSITE-ProRule" id="PRU00339"/>
    </source>
</evidence>
<dbReference type="Proteomes" id="UP000011724">
    <property type="component" value="Chromosome"/>
</dbReference>
<feature type="repeat" description="TPR" evidence="3">
    <location>
        <begin position="85"/>
        <end position="118"/>
    </location>
</feature>
<dbReference type="SMART" id="SM00028">
    <property type="entry name" value="TPR"/>
    <property type="match status" value="3"/>
</dbReference>
<organism evidence="5 6">
    <name type="scientific">Pseudodesulfovibrio piezophilus (strain DSM 21447 / JCM 15486 / C1TLV30)</name>
    <name type="common">Desulfovibrio piezophilus</name>
    <dbReference type="NCBI Taxonomy" id="1322246"/>
    <lineage>
        <taxon>Bacteria</taxon>
        <taxon>Pseudomonadati</taxon>
        <taxon>Thermodesulfobacteriota</taxon>
        <taxon>Desulfovibrionia</taxon>
        <taxon>Desulfovibrionales</taxon>
        <taxon>Desulfovibrionaceae</taxon>
    </lineage>
</organism>
<dbReference type="BioCyc" id="DPIE1322246:BN4_RS16095-MONOMER"/>
<name>M1WKZ0_PSEP2</name>
<dbReference type="PANTHER" id="PTHR44943:SF8">
    <property type="entry name" value="TPR REPEAT-CONTAINING PROTEIN MJ0263"/>
    <property type="match status" value="1"/>
</dbReference>
<evidence type="ECO:0000313" key="5">
    <source>
        <dbReference type="EMBL" id="CCH50431.1"/>
    </source>
</evidence>
<dbReference type="PATRIC" id="fig|879567.3.peg.3464"/>
<keyword evidence="4" id="KW-1133">Transmembrane helix</keyword>
<feature type="transmembrane region" description="Helical" evidence="4">
    <location>
        <begin position="12"/>
        <end position="31"/>
    </location>
</feature>
<dbReference type="OrthoDB" id="5459082at2"/>
<dbReference type="eggNOG" id="COG0457">
    <property type="taxonomic scope" value="Bacteria"/>
</dbReference>
<proteinExistence type="predicted"/>
<dbReference type="KEGG" id="dpi:BN4_20369"/>
<dbReference type="Pfam" id="PF13432">
    <property type="entry name" value="TPR_16"/>
    <property type="match status" value="2"/>
</dbReference>
<dbReference type="AlphaFoldDB" id="M1WKZ0"/>
<dbReference type="InterPro" id="IPR011990">
    <property type="entry name" value="TPR-like_helical_dom_sf"/>
</dbReference>
<reference evidence="5 6" key="1">
    <citation type="journal article" date="2013" name="PLoS ONE">
        <title>The first genomic and proteomic characterization of a deep-sea sulfate reducer: insights into the piezophilic lifestyle of Desulfovibrio piezophilus.</title>
        <authorList>
            <person name="Pradel N."/>
            <person name="Ji B."/>
            <person name="Gimenez G."/>
            <person name="Talla E."/>
            <person name="Lenoble P."/>
            <person name="Garel M."/>
            <person name="Tamburini C."/>
            <person name="Fourquet P."/>
            <person name="Lebrun R."/>
            <person name="Bertin P."/>
            <person name="Denis Y."/>
            <person name="Pophillat M."/>
            <person name="Barbe V."/>
            <person name="Ollivier B."/>
            <person name="Dolla A."/>
        </authorList>
    </citation>
    <scope>NUCLEOTIDE SEQUENCE [LARGE SCALE GENOMIC DNA]</scope>
    <source>
        <strain evidence="6">DSM 10523 / SB164P1</strain>
    </source>
</reference>
<keyword evidence="4" id="KW-0472">Membrane</keyword>
<feature type="repeat" description="TPR" evidence="3">
    <location>
        <begin position="119"/>
        <end position="152"/>
    </location>
</feature>
<dbReference type="STRING" id="1322246.BN4_20369"/>
<evidence type="ECO:0000256" key="2">
    <source>
        <dbReference type="ARBA" id="ARBA00022803"/>
    </source>
</evidence>
<dbReference type="EMBL" id="FO203427">
    <property type="protein sequence ID" value="CCH50431.1"/>
    <property type="molecule type" value="Genomic_DNA"/>
</dbReference>
<keyword evidence="2 3" id="KW-0802">TPR repeat</keyword>
<keyword evidence="6" id="KW-1185">Reference proteome</keyword>
<evidence type="ECO:0000256" key="4">
    <source>
        <dbReference type="SAM" id="Phobius"/>
    </source>
</evidence>
<dbReference type="SUPFAM" id="SSF48452">
    <property type="entry name" value="TPR-like"/>
    <property type="match status" value="1"/>
</dbReference>
<accession>M1WKZ0</accession>
<evidence type="ECO:0000256" key="1">
    <source>
        <dbReference type="ARBA" id="ARBA00022737"/>
    </source>
</evidence>
<dbReference type="HOGENOM" id="CLU_107948_0_0_7"/>
<reference evidence="6" key="2">
    <citation type="journal article" date="2013" name="Stand. Genomic Sci.">
        <title>Complete genome sequence of Desulfocapsa sulfexigens, a marine deltaproteobacterium specialized in disproportionating inorganic sulfur compounds.</title>
        <authorList>
            <person name="Finster K.W."/>
            <person name="Kjeldsen K.U."/>
            <person name="Kube M."/>
            <person name="Reinhardt R."/>
            <person name="Mussmann M."/>
            <person name="Amann R."/>
            <person name="Schreiber L."/>
        </authorList>
    </citation>
    <scope>NUCLEOTIDE SEQUENCE [LARGE SCALE GENOMIC DNA]</scope>
    <source>
        <strain evidence="6">DSM 10523 / SB164P1</strain>
    </source>
</reference>
<dbReference type="InterPro" id="IPR051685">
    <property type="entry name" value="Ycf3/AcsC/BcsC/TPR_MFPF"/>
</dbReference>
<dbReference type="PANTHER" id="PTHR44943">
    <property type="entry name" value="CELLULOSE SYNTHASE OPERON PROTEIN C"/>
    <property type="match status" value="1"/>
</dbReference>
<gene>
    <name evidence="5" type="ordered locus">BN4_20369</name>
</gene>
<dbReference type="RefSeq" id="WP_015416473.1">
    <property type="nucleotide sequence ID" value="NC_020409.1"/>
</dbReference>
<dbReference type="InterPro" id="IPR019734">
    <property type="entry name" value="TPR_rpt"/>
</dbReference>
<keyword evidence="4" id="KW-0812">Transmembrane</keyword>